<evidence type="ECO:0000256" key="3">
    <source>
        <dbReference type="ARBA" id="ARBA00023163"/>
    </source>
</evidence>
<dbReference type="SMART" id="SM00066">
    <property type="entry name" value="GAL4"/>
    <property type="match status" value="1"/>
</dbReference>
<evidence type="ECO:0000313" key="7">
    <source>
        <dbReference type="Proteomes" id="UP001203852"/>
    </source>
</evidence>
<keyword evidence="7" id="KW-1185">Reference proteome</keyword>
<feature type="domain" description="Zn(2)-C6 fungal-type" evidence="5">
    <location>
        <begin position="25"/>
        <end position="59"/>
    </location>
</feature>
<accession>A0AAN6DV70</accession>
<evidence type="ECO:0000313" key="6">
    <source>
        <dbReference type="EMBL" id="KAI1613274.1"/>
    </source>
</evidence>
<comment type="caution">
    <text evidence="6">The sequence shown here is derived from an EMBL/GenBank/DDBJ whole genome shotgun (WGS) entry which is preliminary data.</text>
</comment>
<dbReference type="GO" id="GO:0000981">
    <property type="term" value="F:DNA-binding transcription factor activity, RNA polymerase II-specific"/>
    <property type="evidence" value="ECO:0007669"/>
    <property type="project" value="InterPro"/>
</dbReference>
<dbReference type="GO" id="GO:0003677">
    <property type="term" value="F:DNA binding"/>
    <property type="evidence" value="ECO:0007669"/>
    <property type="project" value="UniProtKB-KW"/>
</dbReference>
<dbReference type="InterPro" id="IPR036864">
    <property type="entry name" value="Zn2-C6_fun-type_DNA-bd_sf"/>
</dbReference>
<keyword evidence="1" id="KW-0805">Transcription regulation</keyword>
<sequence length="101" mass="11095">MSHCGYFSHARSKGEKLGYYRASVACGHCRKRKARCMPATGDAQGRCTNCVRLGRQCVAVKVEVMEALDVLGGDETPENILQVQRLIGTYDDRLSQINSGT</sequence>
<dbReference type="InterPro" id="IPR001138">
    <property type="entry name" value="Zn2Cys6_DnaBD"/>
</dbReference>
<dbReference type="Proteomes" id="UP001203852">
    <property type="component" value="Unassembled WGS sequence"/>
</dbReference>
<evidence type="ECO:0000259" key="5">
    <source>
        <dbReference type="PROSITE" id="PS50048"/>
    </source>
</evidence>
<evidence type="ECO:0000256" key="2">
    <source>
        <dbReference type="ARBA" id="ARBA00023125"/>
    </source>
</evidence>
<dbReference type="PROSITE" id="PS00463">
    <property type="entry name" value="ZN2_CY6_FUNGAL_1"/>
    <property type="match status" value="1"/>
</dbReference>
<dbReference type="PROSITE" id="PS50048">
    <property type="entry name" value="ZN2_CY6_FUNGAL_2"/>
    <property type="match status" value="1"/>
</dbReference>
<keyword evidence="3" id="KW-0804">Transcription</keyword>
<protein>
    <recommendedName>
        <fullName evidence="5">Zn(2)-C6 fungal-type domain-containing protein</fullName>
    </recommendedName>
</protein>
<dbReference type="AlphaFoldDB" id="A0AAN6DV70"/>
<name>A0AAN6DV70_9EURO</name>
<dbReference type="Pfam" id="PF00172">
    <property type="entry name" value="Zn_clus"/>
    <property type="match status" value="1"/>
</dbReference>
<reference evidence="6" key="1">
    <citation type="journal article" date="2022" name="bioRxiv">
        <title>Deciphering the potential niche of two novel black yeast fungi from a biological soil crust based on their genomes, phenotypes, and melanin regulation.</title>
        <authorList>
            <consortium name="DOE Joint Genome Institute"/>
            <person name="Carr E.C."/>
            <person name="Barton Q."/>
            <person name="Grambo S."/>
            <person name="Sullivan M."/>
            <person name="Renfro C.M."/>
            <person name="Kuo A."/>
            <person name="Pangilinan J."/>
            <person name="Lipzen A."/>
            <person name="Keymanesh K."/>
            <person name="Savage E."/>
            <person name="Barry K."/>
            <person name="Grigoriev I.V."/>
            <person name="Riekhof W.R."/>
            <person name="Harris S.S."/>
        </authorList>
    </citation>
    <scope>NUCLEOTIDE SEQUENCE</scope>
    <source>
        <strain evidence="6">JF 03-4F</strain>
    </source>
</reference>
<organism evidence="6 7">
    <name type="scientific">Exophiala viscosa</name>
    <dbReference type="NCBI Taxonomy" id="2486360"/>
    <lineage>
        <taxon>Eukaryota</taxon>
        <taxon>Fungi</taxon>
        <taxon>Dikarya</taxon>
        <taxon>Ascomycota</taxon>
        <taxon>Pezizomycotina</taxon>
        <taxon>Eurotiomycetes</taxon>
        <taxon>Chaetothyriomycetidae</taxon>
        <taxon>Chaetothyriales</taxon>
        <taxon>Herpotrichiellaceae</taxon>
        <taxon>Exophiala</taxon>
    </lineage>
</organism>
<evidence type="ECO:0000256" key="4">
    <source>
        <dbReference type="ARBA" id="ARBA00023242"/>
    </source>
</evidence>
<gene>
    <name evidence="6" type="ORF">EDD36DRAFT_260356</name>
</gene>
<keyword evidence="4" id="KW-0539">Nucleus</keyword>
<dbReference type="CDD" id="cd00067">
    <property type="entry name" value="GAL4"/>
    <property type="match status" value="1"/>
</dbReference>
<dbReference type="Gene3D" id="4.10.240.10">
    <property type="entry name" value="Zn(2)-C6 fungal-type DNA-binding domain"/>
    <property type="match status" value="1"/>
</dbReference>
<dbReference type="SUPFAM" id="SSF57701">
    <property type="entry name" value="Zn2/Cys6 DNA-binding domain"/>
    <property type="match status" value="1"/>
</dbReference>
<proteinExistence type="predicted"/>
<dbReference type="EMBL" id="MU404354">
    <property type="protein sequence ID" value="KAI1613274.1"/>
    <property type="molecule type" value="Genomic_DNA"/>
</dbReference>
<keyword evidence="2" id="KW-0238">DNA-binding</keyword>
<evidence type="ECO:0000256" key="1">
    <source>
        <dbReference type="ARBA" id="ARBA00023015"/>
    </source>
</evidence>
<dbReference type="GO" id="GO:0008270">
    <property type="term" value="F:zinc ion binding"/>
    <property type="evidence" value="ECO:0007669"/>
    <property type="project" value="InterPro"/>
</dbReference>